<dbReference type="AlphaFoldDB" id="I3T7M6"/>
<name>I3T7M6_MEDTR</name>
<reference evidence="1" key="1">
    <citation type="submission" date="2012-05" db="EMBL/GenBank/DDBJ databases">
        <authorList>
            <person name="Krishnakumar V."/>
            <person name="Cheung F."/>
            <person name="Xiao Y."/>
            <person name="Chan A."/>
            <person name="Moskal W.A."/>
            <person name="Town C.D."/>
        </authorList>
    </citation>
    <scope>NUCLEOTIDE SEQUENCE</scope>
</reference>
<organism evidence="1">
    <name type="scientific">Medicago truncatula</name>
    <name type="common">Barrel medic</name>
    <name type="synonym">Medicago tribuloides</name>
    <dbReference type="NCBI Taxonomy" id="3880"/>
    <lineage>
        <taxon>Eukaryota</taxon>
        <taxon>Viridiplantae</taxon>
        <taxon>Streptophyta</taxon>
        <taxon>Embryophyta</taxon>
        <taxon>Tracheophyta</taxon>
        <taxon>Spermatophyta</taxon>
        <taxon>Magnoliopsida</taxon>
        <taxon>eudicotyledons</taxon>
        <taxon>Gunneridae</taxon>
        <taxon>Pentapetalae</taxon>
        <taxon>rosids</taxon>
        <taxon>fabids</taxon>
        <taxon>Fabales</taxon>
        <taxon>Fabaceae</taxon>
        <taxon>Papilionoideae</taxon>
        <taxon>50 kb inversion clade</taxon>
        <taxon>NPAAA clade</taxon>
        <taxon>Hologalegina</taxon>
        <taxon>IRL clade</taxon>
        <taxon>Trifolieae</taxon>
        <taxon>Medicago</taxon>
    </lineage>
</organism>
<evidence type="ECO:0000313" key="1">
    <source>
        <dbReference type="EMBL" id="AFK48518.1"/>
    </source>
</evidence>
<proteinExistence type="evidence at transcript level"/>
<sequence>MHIHSILIIITQQECRTKMPSEQEQIKRKMQTQSKLEFFEEIVNVCVDLISPFLMDEVPCPFNYYHILQKWHISFHPTFVNVIFCARCIIGKVKITHNKLHWNFDLSTSPWSIELPI</sequence>
<dbReference type="EMBL" id="BT148724">
    <property type="protein sequence ID" value="AFK48518.1"/>
    <property type="molecule type" value="mRNA"/>
</dbReference>
<protein>
    <submittedName>
        <fullName evidence="1">Uncharacterized protein</fullName>
    </submittedName>
</protein>
<accession>I3T7M6</accession>